<dbReference type="OrthoDB" id="26078at10239"/>
<dbReference type="KEGG" id="vg:10328612"/>
<proteinExistence type="predicted"/>
<dbReference type="EMBL" id="GU071098">
    <property type="protein sequence ID" value="ADO98109.1"/>
    <property type="molecule type" value="Genomic_DNA"/>
</dbReference>
<sequence>MQLTAKSMQVEFRPHNILTDKFVFTLKLKGDVMSQRLMNKREMTETIAARLDIGYEVTDFLTEPQEYHVCMC</sequence>
<evidence type="ECO:0000313" key="1">
    <source>
        <dbReference type="EMBL" id="ADO98109.1"/>
    </source>
</evidence>
<keyword evidence="2" id="KW-1185">Reference proteome</keyword>
<evidence type="ECO:0000313" key="2">
    <source>
        <dbReference type="Proteomes" id="UP000006527"/>
    </source>
</evidence>
<accession>E3SKW1</accession>
<protein>
    <submittedName>
        <fullName evidence="1">Uncharacterized protein</fullName>
    </submittedName>
</protein>
<dbReference type="RefSeq" id="YP_004324096.1">
    <property type="nucleotide sequence ID" value="NC_015287.1"/>
</dbReference>
<organism evidence="1 2">
    <name type="scientific">Synechococcus phage S-SSM7</name>
    <dbReference type="NCBI Taxonomy" id="445686"/>
    <lineage>
        <taxon>Viruses</taxon>
        <taxon>Duplodnaviria</taxon>
        <taxon>Heunggongvirae</taxon>
        <taxon>Uroviricota</taxon>
        <taxon>Caudoviricetes</taxon>
        <taxon>Pantevenvirales</taxon>
        <taxon>Kyanoviridae</taxon>
        <taxon>Lipsvirus</taxon>
        <taxon>Lipsvirus ssm7</taxon>
    </lineage>
</organism>
<reference evidence="1 2" key="1">
    <citation type="journal article" date="2010" name="Environ. Microbiol.">
        <title>Genomic analysis of oceanic cyanobacterial myoviruses compared with T4-like myoviruses from diverse hosts and environments.</title>
        <authorList>
            <person name="Sullivan M.B."/>
            <person name="Huang K.H."/>
            <person name="Ignacio-Espinoza J.C."/>
            <person name="Berlin A.M."/>
            <person name="Kelly L."/>
            <person name="Weigele P.R."/>
            <person name="DeFrancesco A.S."/>
            <person name="Kern S.E."/>
            <person name="Thompson L.R."/>
            <person name="Young S."/>
            <person name="Yandava C."/>
            <person name="Fu R."/>
            <person name="Krastins B."/>
            <person name="Chase M."/>
            <person name="Sarracino D."/>
            <person name="Osburne M.S."/>
            <person name="Henn M.R."/>
            <person name="Chisholm S.W."/>
        </authorList>
    </citation>
    <scope>NUCLEOTIDE SEQUENCE [LARGE SCALE GENOMIC DNA]</scope>
    <source>
        <strain evidence="1">8109-3</strain>
    </source>
</reference>
<gene>
    <name evidence="1" type="ORF">SSSM7_043</name>
</gene>
<dbReference type="Proteomes" id="UP000006527">
    <property type="component" value="Segment"/>
</dbReference>
<dbReference type="GeneID" id="10328612"/>
<name>E3SKW1_9CAUD</name>